<dbReference type="PANTHER" id="PTHR45947:SF13">
    <property type="entry name" value="TRANSFERASE"/>
    <property type="match status" value="1"/>
</dbReference>
<evidence type="ECO:0000313" key="4">
    <source>
        <dbReference type="Proteomes" id="UP000228533"/>
    </source>
</evidence>
<sequence>MKVLLVNKFNFVKGGADKYFLDLAGWLSAEPNIEVAKFCMRHPDNFPDKYSKYFVSQVNYSKISFHEKLRSAMRLLWSTEAARQFEKLLKDFKPDVIHIHNIYHQISPSILPIAKAHGIPVVMHIHDYKLVCPNYKMFTNGQIDESCKSKNYWRCVVNRCVKNSFLKSALVALEMSLHHSWLKVYEKNIDLYLSPSKFVKEKLGEWGWPKEQIKVVPHCIEAYKYKPSYTLGDYFLFFGRLDTEKGVDLLLKAFKQAKQQKLKLKIVGSGPERKNLTNLVKELSLQNRVEFIGPKHSDELNKIIRGAYTVVVPSRWYEVFGLVNLEAAVLGKLVIAADIGGIPEVISNGHSGLLFKANSVDDLATKLDWCAHNPGQVEDFAREARRYVETNFSQSKHIAKILAIYKDLVDKK</sequence>
<evidence type="ECO:0000313" key="3">
    <source>
        <dbReference type="EMBL" id="PIT95744.1"/>
    </source>
</evidence>
<name>A0A2M6WSJ5_9BACT</name>
<protein>
    <submittedName>
        <fullName evidence="3">Glycosyltransferase family 1 protein</fullName>
    </submittedName>
</protein>
<dbReference type="Proteomes" id="UP000228533">
    <property type="component" value="Unassembled WGS sequence"/>
</dbReference>
<dbReference type="Gene3D" id="3.40.50.2000">
    <property type="entry name" value="Glycogen Phosphorylase B"/>
    <property type="match status" value="2"/>
</dbReference>
<comment type="caution">
    <text evidence="3">The sequence shown here is derived from an EMBL/GenBank/DDBJ whole genome shotgun (WGS) entry which is preliminary data.</text>
</comment>
<dbReference type="SUPFAM" id="SSF53756">
    <property type="entry name" value="UDP-Glycosyltransferase/glycogen phosphorylase"/>
    <property type="match status" value="1"/>
</dbReference>
<accession>A0A2M6WSJ5</accession>
<dbReference type="GO" id="GO:0016757">
    <property type="term" value="F:glycosyltransferase activity"/>
    <property type="evidence" value="ECO:0007669"/>
    <property type="project" value="InterPro"/>
</dbReference>
<dbReference type="AlphaFoldDB" id="A0A2M6WSJ5"/>
<evidence type="ECO:0000259" key="2">
    <source>
        <dbReference type="Pfam" id="PF13439"/>
    </source>
</evidence>
<dbReference type="PANTHER" id="PTHR45947">
    <property type="entry name" value="SULFOQUINOVOSYL TRANSFERASE SQD2"/>
    <property type="match status" value="1"/>
</dbReference>
<dbReference type="InterPro" id="IPR028098">
    <property type="entry name" value="Glyco_trans_4-like_N"/>
</dbReference>
<evidence type="ECO:0000259" key="1">
    <source>
        <dbReference type="Pfam" id="PF00534"/>
    </source>
</evidence>
<feature type="domain" description="Glycosyltransferase subfamily 4-like N-terminal" evidence="2">
    <location>
        <begin position="14"/>
        <end position="221"/>
    </location>
</feature>
<dbReference type="Pfam" id="PF00534">
    <property type="entry name" value="Glycos_transf_1"/>
    <property type="match status" value="1"/>
</dbReference>
<dbReference type="EMBL" id="PFAM01000023">
    <property type="protein sequence ID" value="PIT95744.1"/>
    <property type="molecule type" value="Genomic_DNA"/>
</dbReference>
<dbReference type="InterPro" id="IPR001296">
    <property type="entry name" value="Glyco_trans_1"/>
</dbReference>
<dbReference type="InterPro" id="IPR050194">
    <property type="entry name" value="Glycosyltransferase_grp1"/>
</dbReference>
<feature type="domain" description="Glycosyl transferase family 1" evidence="1">
    <location>
        <begin position="234"/>
        <end position="386"/>
    </location>
</feature>
<organism evidence="3 4">
    <name type="scientific">Candidatus Falkowbacteria bacterium CG10_big_fil_rev_8_21_14_0_10_37_14</name>
    <dbReference type="NCBI Taxonomy" id="1974561"/>
    <lineage>
        <taxon>Bacteria</taxon>
        <taxon>Candidatus Falkowiibacteriota</taxon>
    </lineage>
</organism>
<dbReference type="Pfam" id="PF13439">
    <property type="entry name" value="Glyco_transf_4"/>
    <property type="match status" value="1"/>
</dbReference>
<keyword evidence="3" id="KW-0808">Transferase</keyword>
<gene>
    <name evidence="3" type="ORF">COT94_04110</name>
</gene>
<proteinExistence type="predicted"/>
<reference evidence="4" key="1">
    <citation type="submission" date="2017-09" db="EMBL/GenBank/DDBJ databases">
        <title>Depth-based differentiation of microbial function through sediment-hosted aquifers and enrichment of novel symbionts in the deep terrestrial subsurface.</title>
        <authorList>
            <person name="Probst A.J."/>
            <person name="Ladd B."/>
            <person name="Jarett J.K."/>
            <person name="Geller-Mcgrath D.E."/>
            <person name="Sieber C.M.K."/>
            <person name="Emerson J.B."/>
            <person name="Anantharaman K."/>
            <person name="Thomas B.C."/>
            <person name="Malmstrom R."/>
            <person name="Stieglmeier M."/>
            <person name="Klingl A."/>
            <person name="Woyke T."/>
            <person name="Ryan C.M."/>
            <person name="Banfield J.F."/>
        </authorList>
    </citation>
    <scope>NUCLEOTIDE SEQUENCE [LARGE SCALE GENOMIC DNA]</scope>
</reference>